<dbReference type="InterPro" id="IPR016167">
    <property type="entry name" value="FAD-bd_PCMH_sub1"/>
</dbReference>
<name>A0A5A7NYW8_STRAF</name>
<feature type="domain" description="FAD-binding PCMH-type" evidence="3">
    <location>
        <begin position="166"/>
        <end position="331"/>
    </location>
</feature>
<evidence type="ECO:0000313" key="4">
    <source>
        <dbReference type="EMBL" id="GER25547.1"/>
    </source>
</evidence>
<dbReference type="OrthoDB" id="5332616at2759"/>
<dbReference type="AlphaFoldDB" id="A0A5A7NYW8"/>
<dbReference type="EMBL" id="BKCP01000225">
    <property type="protein sequence ID" value="GER25547.1"/>
    <property type="molecule type" value="Genomic_DNA"/>
</dbReference>
<keyword evidence="5" id="KW-1185">Reference proteome</keyword>
<dbReference type="GO" id="GO:0016491">
    <property type="term" value="F:oxidoreductase activity"/>
    <property type="evidence" value="ECO:0007669"/>
    <property type="project" value="UniProtKB-KW"/>
</dbReference>
<evidence type="ECO:0000256" key="2">
    <source>
        <dbReference type="ARBA" id="ARBA00023002"/>
    </source>
</evidence>
<dbReference type="GO" id="GO:0071949">
    <property type="term" value="F:FAD binding"/>
    <property type="evidence" value="ECO:0007669"/>
    <property type="project" value="InterPro"/>
</dbReference>
<dbReference type="InterPro" id="IPR006094">
    <property type="entry name" value="Oxid_FAD_bind_N"/>
</dbReference>
<dbReference type="GO" id="GO:0005739">
    <property type="term" value="C:mitochondrion"/>
    <property type="evidence" value="ECO:0007669"/>
    <property type="project" value="TreeGrafter"/>
</dbReference>
<dbReference type="Gene3D" id="3.30.465.10">
    <property type="match status" value="1"/>
</dbReference>
<keyword evidence="2" id="KW-0560">Oxidoreductase</keyword>
<evidence type="ECO:0000313" key="5">
    <source>
        <dbReference type="Proteomes" id="UP000325081"/>
    </source>
</evidence>
<dbReference type="InterPro" id="IPR016169">
    <property type="entry name" value="FAD-bd_PCMH_sub2"/>
</dbReference>
<dbReference type="PROSITE" id="PS51387">
    <property type="entry name" value="FAD_PCMH"/>
    <property type="match status" value="1"/>
</dbReference>
<dbReference type="InterPro" id="IPR016166">
    <property type="entry name" value="FAD-bd_PCMH"/>
</dbReference>
<gene>
    <name evidence="4" type="ORF">STAS_01134</name>
</gene>
<evidence type="ECO:0000259" key="3">
    <source>
        <dbReference type="PROSITE" id="PS51387"/>
    </source>
</evidence>
<dbReference type="PANTHER" id="PTHR43716:SF1">
    <property type="entry name" value="D-2-HYDROXYGLUTARATE DEHYDROGENASE, MITOCHONDRIAL"/>
    <property type="match status" value="1"/>
</dbReference>
<dbReference type="InterPro" id="IPR051264">
    <property type="entry name" value="FAD-oxidored/transferase_4"/>
</dbReference>
<evidence type="ECO:0000256" key="1">
    <source>
        <dbReference type="ARBA" id="ARBA00001974"/>
    </source>
</evidence>
<accession>A0A5A7NYW8</accession>
<dbReference type="InterPro" id="IPR036318">
    <property type="entry name" value="FAD-bd_PCMH-like_sf"/>
</dbReference>
<dbReference type="Pfam" id="PF01565">
    <property type="entry name" value="FAD_binding_4"/>
    <property type="match status" value="1"/>
</dbReference>
<dbReference type="Proteomes" id="UP000325081">
    <property type="component" value="Unassembled WGS sequence"/>
</dbReference>
<reference evidence="5" key="1">
    <citation type="journal article" date="2019" name="Curr. Biol.">
        <title>Genome Sequence of Striga asiatica Provides Insight into the Evolution of Plant Parasitism.</title>
        <authorList>
            <person name="Yoshida S."/>
            <person name="Kim S."/>
            <person name="Wafula E.K."/>
            <person name="Tanskanen J."/>
            <person name="Kim Y.M."/>
            <person name="Honaas L."/>
            <person name="Yang Z."/>
            <person name="Spallek T."/>
            <person name="Conn C.E."/>
            <person name="Ichihashi Y."/>
            <person name="Cheong K."/>
            <person name="Cui S."/>
            <person name="Der J.P."/>
            <person name="Gundlach H."/>
            <person name="Jiao Y."/>
            <person name="Hori C."/>
            <person name="Ishida J.K."/>
            <person name="Kasahara H."/>
            <person name="Kiba T."/>
            <person name="Kim M.S."/>
            <person name="Koo N."/>
            <person name="Laohavisit A."/>
            <person name="Lee Y.H."/>
            <person name="Lumba S."/>
            <person name="McCourt P."/>
            <person name="Mortimer J.C."/>
            <person name="Mutuku J.M."/>
            <person name="Nomura T."/>
            <person name="Sasaki-Sekimoto Y."/>
            <person name="Seto Y."/>
            <person name="Wang Y."/>
            <person name="Wakatake T."/>
            <person name="Sakakibara H."/>
            <person name="Demura T."/>
            <person name="Yamaguchi S."/>
            <person name="Yoneyama K."/>
            <person name="Manabe R.I."/>
            <person name="Nelson D.C."/>
            <person name="Schulman A.H."/>
            <person name="Timko M.P."/>
            <person name="dePamphilis C.W."/>
            <person name="Choi D."/>
            <person name="Shirasu K."/>
        </authorList>
    </citation>
    <scope>NUCLEOTIDE SEQUENCE [LARGE SCALE GENOMIC DNA]</scope>
    <source>
        <strain evidence="5">cv. UVA1</strain>
    </source>
</reference>
<organism evidence="4 5">
    <name type="scientific">Striga asiatica</name>
    <name type="common">Asiatic witchweed</name>
    <name type="synonym">Buchnera asiatica</name>
    <dbReference type="NCBI Taxonomy" id="4170"/>
    <lineage>
        <taxon>Eukaryota</taxon>
        <taxon>Viridiplantae</taxon>
        <taxon>Streptophyta</taxon>
        <taxon>Embryophyta</taxon>
        <taxon>Tracheophyta</taxon>
        <taxon>Spermatophyta</taxon>
        <taxon>Magnoliopsida</taxon>
        <taxon>eudicotyledons</taxon>
        <taxon>Gunneridae</taxon>
        <taxon>Pentapetalae</taxon>
        <taxon>asterids</taxon>
        <taxon>lamiids</taxon>
        <taxon>Lamiales</taxon>
        <taxon>Orobanchaceae</taxon>
        <taxon>Buchnereae</taxon>
        <taxon>Striga</taxon>
    </lineage>
</organism>
<comment type="cofactor">
    <cofactor evidence="1">
        <name>FAD</name>
        <dbReference type="ChEBI" id="CHEBI:57692"/>
    </cofactor>
</comment>
<protein>
    <submittedName>
        <fullName evidence="4">D-2-hydroxyglutarate dehydrogenase</fullName>
    </submittedName>
</protein>
<dbReference type="Gene3D" id="3.30.43.10">
    <property type="entry name" value="Uridine Diphospho-n-acetylenolpyruvylglucosamine Reductase, domain 2"/>
    <property type="match status" value="2"/>
</dbReference>
<proteinExistence type="predicted"/>
<dbReference type="PANTHER" id="PTHR43716">
    <property type="entry name" value="D-2-HYDROXYGLUTARATE DEHYDROGENASE, MITOCHONDRIAL"/>
    <property type="match status" value="1"/>
</dbReference>
<comment type="caution">
    <text evidence="4">The sequence shown here is derived from an EMBL/GenBank/DDBJ whole genome shotgun (WGS) entry which is preliminary data.</text>
</comment>
<dbReference type="SUPFAM" id="SSF56176">
    <property type="entry name" value="FAD-binding/transporter-associated domain-like"/>
    <property type="match status" value="1"/>
</dbReference>
<sequence>MGSAKATYTAAYRLLRRSSRNLFDRRADSKFFPPIRSSAPGLNDNSIPTRELSEQDVYYHKTIVSMRSNSIRGFRIGIPNSCPEVRGLASQFNYRGHASMASTPARNQSFSAISCDDINYFKKILGEKGVVQEEAKLDDANTDWMRKFKGSSKLMLQPRSTQEVDMSVGPYVLTEAERRDPCGNVSQILTYCNSRCLAVVPQGGNTGLVGGSVPVFDEVIINLSFMNEIISFDKASGILVLKEAVKLGAMSQLMLGAYALSVTVHFMEVFLLTPLLSVISGLEVVLANGNVLDILGTLRKDNTGYDLKHLFIGSEGSLGIVTKVSILTPPKLPSINLAFLACEDYTSCQVLKHLDGLRDPLPSSRHNFYVLIETTGSMESHDK</sequence>